<feature type="transmembrane region" description="Helical" evidence="6">
    <location>
        <begin position="189"/>
        <end position="206"/>
    </location>
</feature>
<evidence type="ECO:0000256" key="4">
    <source>
        <dbReference type="ARBA" id="ARBA00022989"/>
    </source>
</evidence>
<gene>
    <name evidence="7" type="ORF">SAMN06265368_2959</name>
</gene>
<proteinExistence type="predicted"/>
<reference evidence="7 8" key="1">
    <citation type="submission" date="2017-09" db="EMBL/GenBank/DDBJ databases">
        <authorList>
            <person name="Ehlers B."/>
            <person name="Leendertz F.H."/>
        </authorList>
    </citation>
    <scope>NUCLEOTIDE SEQUENCE [LARGE SCALE GENOMIC DNA]</scope>
    <source>
        <strain evidence="7 8">DSM 18289</strain>
    </source>
</reference>
<evidence type="ECO:0000256" key="3">
    <source>
        <dbReference type="ARBA" id="ARBA00022692"/>
    </source>
</evidence>
<sequence>MALDLWLAFALASMTLLTIPGPTVLLVVSYALGQGRQTAWASVPGVALGDFTAMTISLLGAGALLATSATLFTAMKWAGAIYLAWLGIKLWKDQSSLDDLKAAKGNLSNKSIFLNSFIVTALNPKGIVFFVAFVPQFIDPAQPAFLQFAILEATFVILATINITLWALLAGRLRERFKHPKSLQRTNKIGAGFLIGAGFMTILFGQKT</sequence>
<feature type="transmembrane region" description="Helical" evidence="6">
    <location>
        <begin position="45"/>
        <end position="65"/>
    </location>
</feature>
<keyword evidence="5 6" id="KW-0472">Membrane</keyword>
<protein>
    <submittedName>
        <fullName evidence="7">Threonine/homoserine/homoserine lactone efflux protein</fullName>
    </submittedName>
</protein>
<dbReference type="EMBL" id="OBEL01000003">
    <property type="protein sequence ID" value="SNZ19863.1"/>
    <property type="molecule type" value="Genomic_DNA"/>
</dbReference>
<dbReference type="GO" id="GO:0015171">
    <property type="term" value="F:amino acid transmembrane transporter activity"/>
    <property type="evidence" value="ECO:0007669"/>
    <property type="project" value="TreeGrafter"/>
</dbReference>
<dbReference type="Pfam" id="PF01810">
    <property type="entry name" value="LysE"/>
    <property type="match status" value="1"/>
</dbReference>
<feature type="transmembrane region" description="Helical" evidence="6">
    <location>
        <begin position="71"/>
        <end position="91"/>
    </location>
</feature>
<name>A0A285PEZ5_9HYPH</name>
<evidence type="ECO:0000313" key="7">
    <source>
        <dbReference type="EMBL" id="SNZ19863.1"/>
    </source>
</evidence>
<dbReference type="Proteomes" id="UP000219439">
    <property type="component" value="Unassembled WGS sequence"/>
</dbReference>
<evidence type="ECO:0000313" key="8">
    <source>
        <dbReference type="Proteomes" id="UP000219439"/>
    </source>
</evidence>
<dbReference type="AlphaFoldDB" id="A0A285PEZ5"/>
<keyword evidence="3 6" id="KW-0812">Transmembrane</keyword>
<evidence type="ECO:0000256" key="2">
    <source>
        <dbReference type="ARBA" id="ARBA00022475"/>
    </source>
</evidence>
<feature type="transmembrane region" description="Helical" evidence="6">
    <location>
        <begin position="6"/>
        <end position="33"/>
    </location>
</feature>
<feature type="transmembrane region" description="Helical" evidence="6">
    <location>
        <begin position="112"/>
        <end position="138"/>
    </location>
</feature>
<dbReference type="GO" id="GO:0005886">
    <property type="term" value="C:plasma membrane"/>
    <property type="evidence" value="ECO:0007669"/>
    <property type="project" value="UniProtKB-SubCell"/>
</dbReference>
<keyword evidence="2" id="KW-1003">Cell membrane</keyword>
<dbReference type="RefSeq" id="WP_097154234.1">
    <property type="nucleotide sequence ID" value="NZ_OBEL01000003.1"/>
</dbReference>
<evidence type="ECO:0000256" key="5">
    <source>
        <dbReference type="ARBA" id="ARBA00023136"/>
    </source>
</evidence>
<keyword evidence="8" id="KW-1185">Reference proteome</keyword>
<organism evidence="7 8">
    <name type="scientific">Cohaesibacter gelatinilyticus</name>
    <dbReference type="NCBI Taxonomy" id="372072"/>
    <lineage>
        <taxon>Bacteria</taxon>
        <taxon>Pseudomonadati</taxon>
        <taxon>Pseudomonadota</taxon>
        <taxon>Alphaproteobacteria</taxon>
        <taxon>Hyphomicrobiales</taxon>
        <taxon>Cohaesibacteraceae</taxon>
    </lineage>
</organism>
<keyword evidence="4 6" id="KW-1133">Transmembrane helix</keyword>
<evidence type="ECO:0000256" key="6">
    <source>
        <dbReference type="SAM" id="Phobius"/>
    </source>
</evidence>
<comment type="subcellular location">
    <subcellularLocation>
        <location evidence="1">Cell membrane</location>
        <topology evidence="1">Multi-pass membrane protein</topology>
    </subcellularLocation>
</comment>
<evidence type="ECO:0000256" key="1">
    <source>
        <dbReference type="ARBA" id="ARBA00004651"/>
    </source>
</evidence>
<accession>A0A285PEZ5</accession>
<dbReference type="InterPro" id="IPR001123">
    <property type="entry name" value="LeuE-type"/>
</dbReference>
<dbReference type="PIRSF" id="PIRSF006324">
    <property type="entry name" value="LeuE"/>
    <property type="match status" value="1"/>
</dbReference>
<dbReference type="PANTHER" id="PTHR30086">
    <property type="entry name" value="ARGININE EXPORTER PROTEIN ARGO"/>
    <property type="match status" value="1"/>
</dbReference>
<dbReference type="PANTHER" id="PTHR30086:SF20">
    <property type="entry name" value="ARGININE EXPORTER PROTEIN ARGO-RELATED"/>
    <property type="match status" value="1"/>
</dbReference>
<dbReference type="OrthoDB" id="9804822at2"/>
<feature type="transmembrane region" description="Helical" evidence="6">
    <location>
        <begin position="144"/>
        <end position="169"/>
    </location>
</feature>